<reference evidence="7 8" key="1">
    <citation type="journal article" date="2023" name="Hortic Res">
        <title>Pangenome of water caltrop reveals structural variations and asymmetric subgenome divergence after allopolyploidization.</title>
        <authorList>
            <person name="Zhang X."/>
            <person name="Chen Y."/>
            <person name="Wang L."/>
            <person name="Yuan Y."/>
            <person name="Fang M."/>
            <person name="Shi L."/>
            <person name="Lu R."/>
            <person name="Comes H.P."/>
            <person name="Ma Y."/>
            <person name="Chen Y."/>
            <person name="Huang G."/>
            <person name="Zhou Y."/>
            <person name="Zheng Z."/>
            <person name="Qiu Y."/>
        </authorList>
    </citation>
    <scope>NUCLEOTIDE SEQUENCE [LARGE SCALE GENOMIC DNA]</scope>
    <source>
        <strain evidence="7">F231</strain>
    </source>
</reference>
<evidence type="ECO:0000313" key="8">
    <source>
        <dbReference type="Proteomes" id="UP001346149"/>
    </source>
</evidence>
<keyword evidence="5" id="KW-0287">Flowering</keyword>
<evidence type="ECO:0000256" key="1">
    <source>
        <dbReference type="ARBA" id="ARBA00005405"/>
    </source>
</evidence>
<dbReference type="Proteomes" id="UP001346149">
    <property type="component" value="Unassembled WGS sequence"/>
</dbReference>
<keyword evidence="4 6" id="KW-0175">Coiled coil</keyword>
<keyword evidence="2" id="KW-0217">Developmental protein</keyword>
<evidence type="ECO:0000256" key="4">
    <source>
        <dbReference type="ARBA" id="ARBA00023054"/>
    </source>
</evidence>
<comment type="caution">
    <text evidence="7">The sequence shown here is derived from an EMBL/GenBank/DDBJ whole genome shotgun (WGS) entry which is preliminary data.</text>
</comment>
<dbReference type="AlphaFoldDB" id="A0AAN7M8Z7"/>
<evidence type="ECO:0000256" key="3">
    <source>
        <dbReference type="ARBA" id="ARBA00022782"/>
    </source>
</evidence>
<feature type="coiled-coil region" evidence="6">
    <location>
        <begin position="85"/>
        <end position="112"/>
    </location>
</feature>
<accession>A0AAN7M8Z7</accession>
<comment type="similarity">
    <text evidence="1">Belongs to the FLX family.</text>
</comment>
<keyword evidence="3" id="KW-0221">Differentiation</keyword>
<dbReference type="GO" id="GO:0030154">
    <property type="term" value="P:cell differentiation"/>
    <property type="evidence" value="ECO:0007669"/>
    <property type="project" value="UniProtKB-KW"/>
</dbReference>
<proteinExistence type="inferred from homology"/>
<evidence type="ECO:0000256" key="5">
    <source>
        <dbReference type="ARBA" id="ARBA00023089"/>
    </source>
</evidence>
<organism evidence="7 8">
    <name type="scientific">Trapa natans</name>
    <name type="common">Water chestnut</name>
    <dbReference type="NCBI Taxonomy" id="22666"/>
    <lineage>
        <taxon>Eukaryota</taxon>
        <taxon>Viridiplantae</taxon>
        <taxon>Streptophyta</taxon>
        <taxon>Embryophyta</taxon>
        <taxon>Tracheophyta</taxon>
        <taxon>Spermatophyta</taxon>
        <taxon>Magnoliopsida</taxon>
        <taxon>eudicotyledons</taxon>
        <taxon>Gunneridae</taxon>
        <taxon>Pentapetalae</taxon>
        <taxon>rosids</taxon>
        <taxon>malvids</taxon>
        <taxon>Myrtales</taxon>
        <taxon>Lythraceae</taxon>
        <taxon>Trapa</taxon>
    </lineage>
</organism>
<dbReference type="GO" id="GO:0009908">
    <property type="term" value="P:flower development"/>
    <property type="evidence" value="ECO:0007669"/>
    <property type="project" value="UniProtKB-KW"/>
</dbReference>
<dbReference type="PANTHER" id="PTHR33405">
    <property type="entry name" value="PROTEIN FLX-LIKE 2"/>
    <property type="match status" value="1"/>
</dbReference>
<feature type="coiled-coil region" evidence="6">
    <location>
        <begin position="193"/>
        <end position="255"/>
    </location>
</feature>
<protein>
    <recommendedName>
        <fullName evidence="9">Protein FLX-like 1</fullName>
    </recommendedName>
</protein>
<dbReference type="Gene3D" id="6.10.140.920">
    <property type="match status" value="1"/>
</dbReference>
<evidence type="ECO:0008006" key="9">
    <source>
        <dbReference type="Google" id="ProtNLM"/>
    </source>
</evidence>
<dbReference type="EMBL" id="JAXQNO010000007">
    <property type="protein sequence ID" value="KAK4793807.1"/>
    <property type="molecule type" value="Genomic_DNA"/>
</dbReference>
<gene>
    <name evidence="7" type="ORF">SAY86_011801</name>
</gene>
<name>A0AAN7M8Z7_TRANT</name>
<evidence type="ECO:0000313" key="7">
    <source>
        <dbReference type="EMBL" id="KAK4793807.1"/>
    </source>
</evidence>
<keyword evidence="8" id="KW-1185">Reference proteome</keyword>
<feature type="coiled-coil region" evidence="6">
    <location>
        <begin position="141"/>
        <end position="168"/>
    </location>
</feature>
<sequence length="319" mass="35502">MSGRNRAPPPLPMKGISHGGIPHPVHEHAFSRGFGPFPHPALLEEFREPQIGWVPNPGRLPPHPAIIEDRLAAQHDEIQGLLVDNQRLAATHVALKQELEAAQYELQRMTQISDSLHPEKDVQIRELYDKSVRLESDIHAVDSMREELSQVNADIKELTAARHDLTSQVQFMSQDLARINADSRQVPSLKVDIENMKQEVQRVRTAIEHEKKGSAENYEHGQVMEQKLITMARELEKLRAEIANAEKRARIVAAANNPGAGGTYIPPHSNPEAVYAAGNPYPINYGMNPVLTGPEGYAQYGYGPTAWGAYGMHQAQGQR</sequence>
<evidence type="ECO:0000256" key="6">
    <source>
        <dbReference type="SAM" id="Coils"/>
    </source>
</evidence>
<dbReference type="InterPro" id="IPR040353">
    <property type="entry name" value="FLX/FLX-like"/>
</dbReference>
<evidence type="ECO:0000256" key="2">
    <source>
        <dbReference type="ARBA" id="ARBA00022473"/>
    </source>
</evidence>
<dbReference type="PANTHER" id="PTHR33405:SF7">
    <property type="entry name" value="PROTEIN FLX-LIKE 1"/>
    <property type="match status" value="1"/>
</dbReference>